<dbReference type="Proteomes" id="UP000480684">
    <property type="component" value="Unassembled WGS sequence"/>
</dbReference>
<dbReference type="PANTHER" id="PTHR33495">
    <property type="entry name" value="ANTI-SIGMA FACTOR ANTAGONIST TM_1081-RELATED-RELATED"/>
    <property type="match status" value="1"/>
</dbReference>
<sequence>MKYEITDDETGPTLMLRDQLTFADREVFDNVIDKLLARQRRVVAVDLSALDYMDSAGLGMLLTLRDRAERVGADVVLRRPRSEVRELLVLACFDTLFKIEHG</sequence>
<feature type="domain" description="STAS" evidence="1">
    <location>
        <begin position="1"/>
        <end position="102"/>
    </location>
</feature>
<evidence type="ECO:0000313" key="3">
    <source>
        <dbReference type="Proteomes" id="UP000480684"/>
    </source>
</evidence>
<reference evidence="2 3" key="1">
    <citation type="submission" date="2020-02" db="EMBL/GenBank/DDBJ databases">
        <authorList>
            <person name="Dziuba M."/>
            <person name="Kuznetsov B."/>
            <person name="Mardanov A."/>
            <person name="Ravin N."/>
            <person name="Grouzdev D."/>
        </authorList>
    </citation>
    <scope>NUCLEOTIDE SEQUENCE [LARGE SCALE GENOMIC DNA]</scope>
    <source>
        <strain evidence="2 3">SpK</strain>
    </source>
</reference>
<protein>
    <submittedName>
        <fullName evidence="2">STAS domain-containing protein</fullName>
    </submittedName>
</protein>
<dbReference type="InterPro" id="IPR002645">
    <property type="entry name" value="STAS_dom"/>
</dbReference>
<evidence type="ECO:0000259" key="1">
    <source>
        <dbReference type="PROSITE" id="PS50801"/>
    </source>
</evidence>
<name>A0A7C9UU93_9PROT</name>
<organism evidence="2 3">
    <name type="scientific">Magnetospirillum aberrantis SpK</name>
    <dbReference type="NCBI Taxonomy" id="908842"/>
    <lineage>
        <taxon>Bacteria</taxon>
        <taxon>Pseudomonadati</taxon>
        <taxon>Pseudomonadota</taxon>
        <taxon>Alphaproteobacteria</taxon>
        <taxon>Rhodospirillales</taxon>
        <taxon>Rhodospirillaceae</taxon>
        <taxon>Magnetospirillum</taxon>
    </lineage>
</organism>
<dbReference type="SUPFAM" id="SSF52091">
    <property type="entry name" value="SpoIIaa-like"/>
    <property type="match status" value="1"/>
</dbReference>
<dbReference type="InterPro" id="IPR036513">
    <property type="entry name" value="STAS_dom_sf"/>
</dbReference>
<dbReference type="RefSeq" id="WP_163679342.1">
    <property type="nucleotide sequence ID" value="NZ_JAAIYP010000038.1"/>
</dbReference>
<keyword evidence="3" id="KW-1185">Reference proteome</keyword>
<dbReference type="GO" id="GO:0043856">
    <property type="term" value="F:anti-sigma factor antagonist activity"/>
    <property type="evidence" value="ECO:0007669"/>
    <property type="project" value="TreeGrafter"/>
</dbReference>
<dbReference type="CDD" id="cd07043">
    <property type="entry name" value="STAS_anti-anti-sigma_factors"/>
    <property type="match status" value="1"/>
</dbReference>
<accession>A0A7C9UU93</accession>
<dbReference type="PROSITE" id="PS50801">
    <property type="entry name" value="STAS"/>
    <property type="match status" value="1"/>
</dbReference>
<dbReference type="Gene3D" id="3.30.750.24">
    <property type="entry name" value="STAS domain"/>
    <property type="match status" value="1"/>
</dbReference>
<dbReference type="EMBL" id="JAAIYP010000038">
    <property type="protein sequence ID" value="NFV80667.1"/>
    <property type="molecule type" value="Genomic_DNA"/>
</dbReference>
<comment type="caution">
    <text evidence="2">The sequence shown here is derived from an EMBL/GenBank/DDBJ whole genome shotgun (WGS) entry which is preliminary data.</text>
</comment>
<dbReference type="AlphaFoldDB" id="A0A7C9UU93"/>
<gene>
    <name evidence="2" type="ORF">G4223_11165</name>
</gene>
<dbReference type="PANTHER" id="PTHR33495:SF15">
    <property type="entry name" value="STAS DOMAIN-CONTAINING PROTEIN"/>
    <property type="match status" value="1"/>
</dbReference>
<dbReference type="Pfam" id="PF01740">
    <property type="entry name" value="STAS"/>
    <property type="match status" value="1"/>
</dbReference>
<evidence type="ECO:0000313" key="2">
    <source>
        <dbReference type="EMBL" id="NFV80667.1"/>
    </source>
</evidence>
<proteinExistence type="predicted"/>